<protein>
    <submittedName>
        <fullName evidence="2">Uncharacterized protein</fullName>
    </submittedName>
</protein>
<reference evidence="2" key="1">
    <citation type="journal article" date="2014" name="Front. Microbiol.">
        <title>High frequency of phylogenetically diverse reductive dehalogenase-homologous genes in deep subseafloor sedimentary metagenomes.</title>
        <authorList>
            <person name="Kawai M."/>
            <person name="Futagami T."/>
            <person name="Toyoda A."/>
            <person name="Takaki Y."/>
            <person name="Nishi S."/>
            <person name="Hori S."/>
            <person name="Arai W."/>
            <person name="Tsubouchi T."/>
            <person name="Morono Y."/>
            <person name="Uchiyama I."/>
            <person name="Ito T."/>
            <person name="Fujiyama A."/>
            <person name="Inagaki F."/>
            <person name="Takami H."/>
        </authorList>
    </citation>
    <scope>NUCLEOTIDE SEQUENCE</scope>
    <source>
        <strain evidence="2">Expedition CK06-06</strain>
    </source>
</reference>
<gene>
    <name evidence="2" type="ORF">S03H2_43949</name>
</gene>
<sequence length="50" mass="5785">MKIEGIMPQIMASINASWWWLGPWLLINLGIALIALIVDLIKSEIHEWKQ</sequence>
<dbReference type="AlphaFoldDB" id="X1IYI5"/>
<evidence type="ECO:0000256" key="1">
    <source>
        <dbReference type="SAM" id="Phobius"/>
    </source>
</evidence>
<keyword evidence="1" id="KW-0472">Membrane</keyword>
<keyword evidence="1" id="KW-1133">Transmembrane helix</keyword>
<feature type="transmembrane region" description="Helical" evidence="1">
    <location>
        <begin position="20"/>
        <end position="41"/>
    </location>
</feature>
<organism evidence="2">
    <name type="scientific">marine sediment metagenome</name>
    <dbReference type="NCBI Taxonomy" id="412755"/>
    <lineage>
        <taxon>unclassified sequences</taxon>
        <taxon>metagenomes</taxon>
        <taxon>ecological metagenomes</taxon>
    </lineage>
</organism>
<name>X1IYI5_9ZZZZ</name>
<proteinExistence type="predicted"/>
<accession>X1IYI5</accession>
<comment type="caution">
    <text evidence="2">The sequence shown here is derived from an EMBL/GenBank/DDBJ whole genome shotgun (WGS) entry which is preliminary data.</text>
</comment>
<keyword evidence="1" id="KW-0812">Transmembrane</keyword>
<evidence type="ECO:0000313" key="2">
    <source>
        <dbReference type="EMBL" id="GAH74325.1"/>
    </source>
</evidence>
<dbReference type="EMBL" id="BARU01027456">
    <property type="protein sequence ID" value="GAH74325.1"/>
    <property type="molecule type" value="Genomic_DNA"/>
</dbReference>